<organism evidence="1 2">
    <name type="scientific">Virgibacillus litoralis</name>
    <dbReference type="NCBI Taxonomy" id="578221"/>
    <lineage>
        <taxon>Bacteria</taxon>
        <taxon>Bacillati</taxon>
        <taxon>Bacillota</taxon>
        <taxon>Bacilli</taxon>
        <taxon>Bacillales</taxon>
        <taxon>Bacillaceae</taxon>
        <taxon>Virgibacillus</taxon>
    </lineage>
</organism>
<protein>
    <submittedName>
        <fullName evidence="1">Uncharacterized protein</fullName>
    </submittedName>
</protein>
<reference evidence="1 2" key="1">
    <citation type="submission" date="2021-03" db="EMBL/GenBank/DDBJ databases">
        <title>Genomic Encyclopedia of Type Strains, Phase IV (KMG-IV): sequencing the most valuable type-strain genomes for metagenomic binning, comparative biology and taxonomic classification.</title>
        <authorList>
            <person name="Goeker M."/>
        </authorList>
    </citation>
    <scope>NUCLEOTIDE SEQUENCE [LARGE SCALE GENOMIC DNA]</scope>
    <source>
        <strain evidence="1 2">DSM 21085</strain>
    </source>
</reference>
<dbReference type="Proteomes" id="UP001519328">
    <property type="component" value="Unassembled WGS sequence"/>
</dbReference>
<accession>A0ABS4H991</accession>
<name>A0ABS4H991_9BACI</name>
<keyword evidence="2" id="KW-1185">Reference proteome</keyword>
<dbReference type="RefSeq" id="WP_245250989.1">
    <property type="nucleotide sequence ID" value="NZ_JAGGKK010000001.1"/>
</dbReference>
<proteinExistence type="predicted"/>
<evidence type="ECO:0000313" key="2">
    <source>
        <dbReference type="Proteomes" id="UP001519328"/>
    </source>
</evidence>
<gene>
    <name evidence="1" type="ORF">J2Z82_000392</name>
</gene>
<evidence type="ECO:0000313" key="1">
    <source>
        <dbReference type="EMBL" id="MBP1947469.1"/>
    </source>
</evidence>
<comment type="caution">
    <text evidence="1">The sequence shown here is derived from an EMBL/GenBank/DDBJ whole genome shotgun (WGS) entry which is preliminary data.</text>
</comment>
<sequence length="52" mass="6157">MKKWKTIDSAYLFKTPFGNLRKDKCKLPNGIVIDDYYVNQYADWVNDIVISK</sequence>
<dbReference type="EMBL" id="JAGGKK010000001">
    <property type="protein sequence ID" value="MBP1947469.1"/>
    <property type="molecule type" value="Genomic_DNA"/>
</dbReference>